<dbReference type="GO" id="GO:0008936">
    <property type="term" value="F:nicotinamidase activity"/>
    <property type="evidence" value="ECO:0007669"/>
    <property type="project" value="UniProtKB-EC"/>
</dbReference>
<evidence type="ECO:0000256" key="7">
    <source>
        <dbReference type="ARBA" id="ARBA00043224"/>
    </source>
</evidence>
<accession>E6MDW7</accession>
<dbReference type="STRING" id="887929.HMP0721_0200"/>
<evidence type="ECO:0000256" key="1">
    <source>
        <dbReference type="ARBA" id="ARBA00006336"/>
    </source>
</evidence>
<keyword evidence="4 9" id="KW-0378">Hydrolase</keyword>
<dbReference type="RefSeq" id="WP_006597617.1">
    <property type="nucleotide sequence ID" value="NZ_GL622359.1"/>
</dbReference>
<dbReference type="eggNOG" id="COG1335">
    <property type="taxonomic scope" value="Bacteria"/>
</dbReference>
<evidence type="ECO:0000256" key="6">
    <source>
        <dbReference type="ARBA" id="ARBA00039017"/>
    </source>
</evidence>
<keyword evidence="3" id="KW-0479">Metal-binding</keyword>
<dbReference type="Proteomes" id="UP000004754">
    <property type="component" value="Unassembled WGS sequence"/>
</dbReference>
<protein>
    <recommendedName>
        <fullName evidence="6">nicotinamidase</fullName>
        <ecNumber evidence="6">3.5.1.19</ecNumber>
    </recommendedName>
    <alternativeName>
        <fullName evidence="7">Nicotinamide deamidase</fullName>
    </alternativeName>
</protein>
<dbReference type="SUPFAM" id="SSF52499">
    <property type="entry name" value="Isochorismatase-like hydrolases"/>
    <property type="match status" value="1"/>
</dbReference>
<dbReference type="EC" id="3.5.1.19" evidence="6"/>
<comment type="caution">
    <text evidence="9">The sequence shown here is derived from an EMBL/GenBank/DDBJ whole genome shotgun (WGS) entry which is preliminary data.</text>
</comment>
<dbReference type="AlphaFoldDB" id="E6MDW7"/>
<reference evidence="9 10" key="1">
    <citation type="submission" date="2010-12" db="EMBL/GenBank/DDBJ databases">
        <authorList>
            <person name="Muzny D."/>
            <person name="Qin X."/>
            <person name="Deng J."/>
            <person name="Jiang H."/>
            <person name="Liu Y."/>
            <person name="Qu J."/>
            <person name="Song X.-Z."/>
            <person name="Zhang L."/>
            <person name="Thornton R."/>
            <person name="Coyle M."/>
            <person name="Francisco L."/>
            <person name="Jackson L."/>
            <person name="Javaid M."/>
            <person name="Korchina V."/>
            <person name="Kovar C."/>
            <person name="Mata R."/>
            <person name="Mathew T."/>
            <person name="Ngo R."/>
            <person name="Nguyen L."/>
            <person name="Nguyen N."/>
            <person name="Okwuonu G."/>
            <person name="Ongeri F."/>
            <person name="Pham C."/>
            <person name="Simmons D."/>
            <person name="Wilczek-Boney K."/>
            <person name="Hale W."/>
            <person name="Jakkamsetti A."/>
            <person name="Pham P."/>
            <person name="Ruth R."/>
            <person name="San Lucas F."/>
            <person name="Warren J."/>
            <person name="Zhang J."/>
            <person name="Zhao Z."/>
            <person name="Zhou C."/>
            <person name="Zhu D."/>
            <person name="Lee S."/>
            <person name="Bess C."/>
            <person name="Blankenburg K."/>
            <person name="Forbes L."/>
            <person name="Fu Q."/>
            <person name="Gubbala S."/>
            <person name="Hirani K."/>
            <person name="Jayaseelan J.C."/>
            <person name="Lara F."/>
            <person name="Munidasa M."/>
            <person name="Palculict T."/>
            <person name="Patil S."/>
            <person name="Pu L.-L."/>
            <person name="Saada N."/>
            <person name="Tang L."/>
            <person name="Weissenberger G."/>
            <person name="Zhu Y."/>
            <person name="Hemphill L."/>
            <person name="Shang Y."/>
            <person name="Youmans B."/>
            <person name="Ayvaz T."/>
            <person name="Ross M."/>
            <person name="Santibanez J."/>
            <person name="Aqrawi P."/>
            <person name="Gross S."/>
            <person name="Joshi V."/>
            <person name="Fowler G."/>
            <person name="Nazareth L."/>
            <person name="Reid J."/>
            <person name="Worley K."/>
            <person name="Petrosino J."/>
            <person name="Highlander S."/>
            <person name="Gibbs R."/>
        </authorList>
    </citation>
    <scope>NUCLEOTIDE SEQUENCE [LARGE SCALE GENOMIC DNA]</scope>
    <source>
        <strain evidence="9 10">ATCC 23263</strain>
    </source>
</reference>
<comment type="similarity">
    <text evidence="1">Belongs to the isochorismatase family.</text>
</comment>
<comment type="pathway">
    <text evidence="5">Cofactor biosynthesis; nicotinate biosynthesis; nicotinate from nicotinamide: step 1/1.</text>
</comment>
<evidence type="ECO:0000313" key="9">
    <source>
        <dbReference type="EMBL" id="EFV02726.1"/>
    </source>
</evidence>
<dbReference type="CDD" id="cd00431">
    <property type="entry name" value="cysteine_hydrolases"/>
    <property type="match status" value="1"/>
</dbReference>
<dbReference type="GO" id="GO:0046872">
    <property type="term" value="F:metal ion binding"/>
    <property type="evidence" value="ECO:0007669"/>
    <property type="project" value="UniProtKB-KW"/>
</dbReference>
<dbReference type="Pfam" id="PF00857">
    <property type="entry name" value="Isochorismatase"/>
    <property type="match status" value="1"/>
</dbReference>
<dbReference type="InterPro" id="IPR000868">
    <property type="entry name" value="Isochorismatase-like_dom"/>
</dbReference>
<proteinExistence type="inferred from homology"/>
<evidence type="ECO:0000256" key="4">
    <source>
        <dbReference type="ARBA" id="ARBA00022801"/>
    </source>
</evidence>
<gene>
    <name evidence="9" type="ORF">HMP0721_0200</name>
</gene>
<evidence type="ECO:0000259" key="8">
    <source>
        <dbReference type="Pfam" id="PF00857"/>
    </source>
</evidence>
<keyword evidence="2" id="KW-0662">Pyridine nucleotide biosynthesis</keyword>
<dbReference type="InterPro" id="IPR052347">
    <property type="entry name" value="Isochorismatase_Nicotinamidase"/>
</dbReference>
<dbReference type="OrthoDB" id="9796485at2"/>
<dbReference type="HOGENOM" id="CLU_068979_12_0_9"/>
<name>E6MDW7_9FIRM</name>
<feature type="domain" description="Isochorismatase-like" evidence="8">
    <location>
        <begin position="4"/>
        <end position="168"/>
    </location>
</feature>
<dbReference type="PANTHER" id="PTHR11080:SF2">
    <property type="entry name" value="LD05707P"/>
    <property type="match status" value="1"/>
</dbReference>
<dbReference type="PANTHER" id="PTHR11080">
    <property type="entry name" value="PYRAZINAMIDASE/NICOTINAMIDASE"/>
    <property type="match status" value="1"/>
</dbReference>
<evidence type="ECO:0000256" key="5">
    <source>
        <dbReference type="ARBA" id="ARBA00037900"/>
    </source>
</evidence>
<sequence>MRKILIVVDMQKDFIDGSLGTPEAEAIVEPVIAKIKAYPAEDVYATRDTHPENYLETQEGRHLPVPHCVAGTSGWQLHPKIEGLVPADHVIDKPTFGSLNLMNAMVVARAQGEIEIELVGLCTDICVVSNALLIKAALPEVPIAVDARCCAGVTPAKHAAALETMASCQIDIRR</sequence>
<evidence type="ECO:0000256" key="3">
    <source>
        <dbReference type="ARBA" id="ARBA00022723"/>
    </source>
</evidence>
<evidence type="ECO:0000313" key="10">
    <source>
        <dbReference type="Proteomes" id="UP000004754"/>
    </source>
</evidence>
<dbReference type="GO" id="GO:0019363">
    <property type="term" value="P:pyridine nucleotide biosynthetic process"/>
    <property type="evidence" value="ECO:0007669"/>
    <property type="project" value="UniProtKB-KW"/>
</dbReference>
<organism evidence="9 10">
    <name type="scientific">Pseudoramibacter alactolyticus ATCC 23263</name>
    <dbReference type="NCBI Taxonomy" id="887929"/>
    <lineage>
        <taxon>Bacteria</taxon>
        <taxon>Bacillati</taxon>
        <taxon>Bacillota</taxon>
        <taxon>Clostridia</taxon>
        <taxon>Eubacteriales</taxon>
        <taxon>Eubacteriaceae</taxon>
        <taxon>Pseudoramibacter</taxon>
    </lineage>
</organism>
<dbReference type="Gene3D" id="3.40.50.850">
    <property type="entry name" value="Isochorismatase-like"/>
    <property type="match status" value="1"/>
</dbReference>
<keyword evidence="10" id="KW-1185">Reference proteome</keyword>
<evidence type="ECO:0000256" key="2">
    <source>
        <dbReference type="ARBA" id="ARBA00022642"/>
    </source>
</evidence>
<dbReference type="InterPro" id="IPR036380">
    <property type="entry name" value="Isochorismatase-like_sf"/>
</dbReference>
<dbReference type="EMBL" id="AEQN01000005">
    <property type="protein sequence ID" value="EFV02726.1"/>
    <property type="molecule type" value="Genomic_DNA"/>
</dbReference>